<evidence type="ECO:0000256" key="1">
    <source>
        <dbReference type="SAM" id="MobiDB-lite"/>
    </source>
</evidence>
<feature type="transmembrane region" description="Helical" evidence="2">
    <location>
        <begin position="93"/>
        <end position="119"/>
    </location>
</feature>
<protein>
    <recommendedName>
        <fullName evidence="5">DUF1275 domain protein</fullName>
    </recommendedName>
</protein>
<keyword evidence="2" id="KW-0812">Transmembrane</keyword>
<dbReference type="AlphaFoldDB" id="A0A8H6VPG4"/>
<accession>A0A8H6VPG4</accession>
<dbReference type="PANTHER" id="PTHR37488:SF2">
    <property type="entry name" value="DUF1275 DOMAIN-CONTAINING PROTEIN"/>
    <property type="match status" value="1"/>
</dbReference>
<proteinExistence type="predicted"/>
<dbReference type="Pfam" id="PF06912">
    <property type="entry name" value="DUF1275"/>
    <property type="match status" value="1"/>
</dbReference>
<dbReference type="OrthoDB" id="5288586at2759"/>
<dbReference type="Proteomes" id="UP000660729">
    <property type="component" value="Unassembled WGS sequence"/>
</dbReference>
<evidence type="ECO:0000313" key="3">
    <source>
        <dbReference type="EMBL" id="KAF7195704.1"/>
    </source>
</evidence>
<evidence type="ECO:0008006" key="5">
    <source>
        <dbReference type="Google" id="ProtNLM"/>
    </source>
</evidence>
<dbReference type="PANTHER" id="PTHR37488">
    <property type="entry name" value="DUF1275 DOMAIN-CONTAINING PROTEIN"/>
    <property type="match status" value="1"/>
</dbReference>
<sequence length="206" mass="22058">MDCLQIVLTQSLDLPASDQDLAPSMATVDQPSVADQNKVEEGKQELEKDIEDGLATQVATPEGPSRKTSPTRRPGFFSRARMFGPIEKDRGDLPLLVCCYVTGLVDAAVFSNWGVFVGMQTGNTVILGLSTAGLPANPHGWLTTLISIICFLIGAFLTFRISNSITTSGPNSNRTLASCLLLIQGLFILIAAILSTIPGLIPQKPW</sequence>
<keyword evidence="4" id="KW-1185">Reference proteome</keyword>
<keyword evidence="2" id="KW-0472">Membrane</keyword>
<reference evidence="3" key="1">
    <citation type="submission" date="2020-04" db="EMBL/GenBank/DDBJ databases">
        <title>Draft genome resource of the tomato pathogen Pseudocercospora fuligena.</title>
        <authorList>
            <person name="Zaccaron A."/>
        </authorList>
    </citation>
    <scope>NUCLEOTIDE SEQUENCE</scope>
    <source>
        <strain evidence="3">PF001</strain>
    </source>
</reference>
<feature type="region of interest" description="Disordered" evidence="1">
    <location>
        <begin position="51"/>
        <end position="74"/>
    </location>
</feature>
<keyword evidence="2" id="KW-1133">Transmembrane helix</keyword>
<evidence type="ECO:0000313" key="4">
    <source>
        <dbReference type="Proteomes" id="UP000660729"/>
    </source>
</evidence>
<organism evidence="3 4">
    <name type="scientific">Pseudocercospora fuligena</name>
    <dbReference type="NCBI Taxonomy" id="685502"/>
    <lineage>
        <taxon>Eukaryota</taxon>
        <taxon>Fungi</taxon>
        <taxon>Dikarya</taxon>
        <taxon>Ascomycota</taxon>
        <taxon>Pezizomycotina</taxon>
        <taxon>Dothideomycetes</taxon>
        <taxon>Dothideomycetidae</taxon>
        <taxon>Mycosphaerellales</taxon>
        <taxon>Mycosphaerellaceae</taxon>
        <taxon>Pseudocercospora</taxon>
    </lineage>
</organism>
<feature type="transmembrane region" description="Helical" evidence="2">
    <location>
        <begin position="139"/>
        <end position="159"/>
    </location>
</feature>
<evidence type="ECO:0000256" key="2">
    <source>
        <dbReference type="SAM" id="Phobius"/>
    </source>
</evidence>
<gene>
    <name evidence="3" type="ORF">HII31_03022</name>
</gene>
<comment type="caution">
    <text evidence="3">The sequence shown here is derived from an EMBL/GenBank/DDBJ whole genome shotgun (WGS) entry which is preliminary data.</text>
</comment>
<feature type="transmembrane region" description="Helical" evidence="2">
    <location>
        <begin position="180"/>
        <end position="201"/>
    </location>
</feature>
<dbReference type="InterPro" id="IPR010699">
    <property type="entry name" value="DUF1275"/>
</dbReference>
<name>A0A8H6VPG4_9PEZI</name>
<dbReference type="EMBL" id="JABCIY010000038">
    <property type="protein sequence ID" value="KAF7195704.1"/>
    <property type="molecule type" value="Genomic_DNA"/>
</dbReference>